<comment type="similarity">
    <text evidence="3 10">Belongs to the phytosulfokine family.</text>
</comment>
<dbReference type="EMBL" id="BK000135">
    <property type="protein sequence ID" value="DAA00299.1"/>
    <property type="molecule type" value="mRNA"/>
</dbReference>
<keyword evidence="5 10" id="KW-0964">Secreted</keyword>
<gene>
    <name evidence="11" type="primary">PSK3</name>
</gene>
<sequence length="102" mass="11180">MVVAALLLLICTCTTRGQAARPEPGSEGHTPQQLRADVSISVVAGHEKKSGSSVAVVEMRREDPDQAARECEDDDGDDEQECLMRRTLLAHTDYIYTQGKHN</sequence>
<evidence type="ECO:0000256" key="9">
    <source>
        <dbReference type="ARBA" id="ARBA00023030"/>
    </source>
</evidence>
<feature type="chain" id="PRO_5031597526" description="Phytosulfokine" evidence="10">
    <location>
        <begin position="20"/>
        <end position="102"/>
    </location>
</feature>
<dbReference type="GO" id="GO:0008283">
    <property type="term" value="P:cell population proliferation"/>
    <property type="evidence" value="ECO:0007669"/>
    <property type="project" value="UniProtKB-UniRule"/>
</dbReference>
<evidence type="ECO:0000313" key="11">
    <source>
        <dbReference type="EMBL" id="DAA00299.1"/>
    </source>
</evidence>
<evidence type="ECO:0000256" key="8">
    <source>
        <dbReference type="ARBA" id="ARBA00022782"/>
    </source>
</evidence>
<dbReference type="GO" id="GO:0005576">
    <property type="term" value="C:extracellular region"/>
    <property type="evidence" value="ECO:0007669"/>
    <property type="project" value="UniProtKB-SubCell"/>
</dbReference>
<organism evidence="11">
    <name type="scientific">Zea mays</name>
    <name type="common">Maize</name>
    <dbReference type="NCBI Taxonomy" id="4577"/>
    <lineage>
        <taxon>Eukaryota</taxon>
        <taxon>Viridiplantae</taxon>
        <taxon>Streptophyta</taxon>
        <taxon>Embryophyta</taxon>
        <taxon>Tracheophyta</taxon>
        <taxon>Spermatophyta</taxon>
        <taxon>Magnoliopsida</taxon>
        <taxon>Liliopsida</taxon>
        <taxon>Poales</taxon>
        <taxon>Poaceae</taxon>
        <taxon>PACMAD clade</taxon>
        <taxon>Panicoideae</taxon>
        <taxon>Andropogonodae</taxon>
        <taxon>Andropogoneae</taxon>
        <taxon>Tripsacinae</taxon>
        <taxon>Zea</taxon>
    </lineage>
</organism>
<keyword evidence="4 10" id="KW-0217">Developmental protein</keyword>
<dbReference type="Pfam" id="PF06404">
    <property type="entry name" value="PSK"/>
    <property type="match status" value="1"/>
</dbReference>
<dbReference type="ExpressionAtlas" id="Q7PC94">
    <property type="expression patterns" value="baseline and differential"/>
</dbReference>
<dbReference type="AlphaFoldDB" id="Q7PC94"/>
<comment type="subcellular location">
    <subcellularLocation>
        <location evidence="2 10">Secreted</location>
    </subcellularLocation>
</comment>
<evidence type="ECO:0000256" key="5">
    <source>
        <dbReference type="ARBA" id="ARBA00022525"/>
    </source>
</evidence>
<keyword evidence="7 10" id="KW-0732">Signal</keyword>
<comment type="function">
    <text evidence="1 10">Promotes plant cell differentiation, organogenesis and somatic embryogenesis as well as cell proliferation.</text>
</comment>
<comment type="PTM">
    <text evidence="10">PSK-alpha is produced by endopeptidase digestion. PSK-beta is produced from PSK-alpha by exopeptidase digestion.</text>
</comment>
<dbReference type="GO" id="GO:0008083">
    <property type="term" value="F:growth factor activity"/>
    <property type="evidence" value="ECO:0007669"/>
    <property type="project" value="UniProtKB-UniRule"/>
</dbReference>
<protein>
    <recommendedName>
        <fullName evidence="10">Phytosulfokine</fullName>
    </recommendedName>
    <component>
        <recommendedName>
            <fullName evidence="10">Phytosulfokine-alpha</fullName>
            <shortName evidence="10">PSK-alpha</shortName>
            <shortName evidence="10">Phytosulfokine-a</shortName>
        </recommendedName>
    </component>
    <component>
        <recommendedName>
            <fullName evidence="10">Phytosulfokine-beta</fullName>
            <shortName evidence="10">PSK-beta</shortName>
            <shortName evidence="10">Phytosulfokine-b</shortName>
        </recommendedName>
    </component>
</protein>
<keyword evidence="6 10" id="KW-0765">Sulfation</keyword>
<dbReference type="PANTHER" id="PTHR33285:SF58">
    <property type="entry name" value="PHYTOSULFOKINE"/>
    <property type="match status" value="1"/>
</dbReference>
<dbReference type="PANTHER" id="PTHR33285">
    <property type="entry name" value="PHYTOSULFOKINES 3"/>
    <property type="match status" value="1"/>
</dbReference>
<dbReference type="InterPro" id="IPR009438">
    <property type="entry name" value="Phytosulfokine"/>
</dbReference>
<dbReference type="GO" id="GO:0030154">
    <property type="term" value="P:cell differentiation"/>
    <property type="evidence" value="ECO:0007669"/>
    <property type="project" value="UniProtKB-UniRule"/>
</dbReference>
<keyword evidence="9 10" id="KW-0339">Growth factor</keyword>
<accession>Q7PC94</accession>
<evidence type="ECO:0000256" key="6">
    <source>
        <dbReference type="ARBA" id="ARBA00022641"/>
    </source>
</evidence>
<name>Q7PC94_MAIZE</name>
<evidence type="ECO:0000256" key="3">
    <source>
        <dbReference type="ARBA" id="ARBA00010781"/>
    </source>
</evidence>
<evidence type="ECO:0000256" key="7">
    <source>
        <dbReference type="ARBA" id="ARBA00022729"/>
    </source>
</evidence>
<evidence type="ECO:0000256" key="10">
    <source>
        <dbReference type="RuleBase" id="RU368031"/>
    </source>
</evidence>
<keyword evidence="8 10" id="KW-0221">Differentiation</keyword>
<reference evidence="11" key="1">
    <citation type="journal article" date="2002" name="Plant Sci.">
        <title>Comparative analysis of PSK peptide growth factor precursor homologs.</title>
        <authorList>
            <person name="Lorbiecke R."/>
            <person name="Sauter M.M."/>
        </authorList>
    </citation>
    <scope>NUCLEOTIDE SEQUENCE</scope>
</reference>
<evidence type="ECO:0000256" key="4">
    <source>
        <dbReference type="ARBA" id="ARBA00022473"/>
    </source>
</evidence>
<comment type="PTM">
    <text evidence="10">Sulfation is important for activity and for the binding to a putative membrane receptor.</text>
</comment>
<proteinExistence type="evidence at transcript level"/>
<evidence type="ECO:0000256" key="2">
    <source>
        <dbReference type="ARBA" id="ARBA00004613"/>
    </source>
</evidence>
<feature type="signal peptide" evidence="10">
    <location>
        <begin position="1"/>
        <end position="19"/>
    </location>
</feature>
<evidence type="ECO:0000256" key="1">
    <source>
        <dbReference type="ARBA" id="ARBA00003158"/>
    </source>
</evidence>